<dbReference type="AlphaFoldDB" id="E6VHH2"/>
<dbReference type="OrthoDB" id="7677847at2"/>
<sequence length="163" mass="17675">MTATQSQQVQPAAVQPVTTPAAARTLAAGLIEVMESLLKVIERETELVRAGQIADAMRLEGDKTEGTRRYIAAITLVRASQPYMAKATPDLLATLHRHHEVFRAMLQVNLTVLATAHAVSEGIVRGVNAEVQKRNSPQTYTAYGRHTGPSPRQLTPIAVSRSL</sequence>
<dbReference type="eggNOG" id="ENOG5032QZ3">
    <property type="taxonomic scope" value="Bacteria"/>
</dbReference>
<evidence type="ECO:0000256" key="1">
    <source>
        <dbReference type="SAM" id="MobiDB-lite"/>
    </source>
</evidence>
<evidence type="ECO:0000313" key="2">
    <source>
        <dbReference type="EMBL" id="ADU43061.1"/>
    </source>
</evidence>
<dbReference type="Proteomes" id="UP000001402">
    <property type="component" value="Chromosome"/>
</dbReference>
<proteinExistence type="predicted"/>
<organism evidence="2 3">
    <name type="scientific">Rhodopseudomonas palustris (strain DX-1)</name>
    <dbReference type="NCBI Taxonomy" id="652103"/>
    <lineage>
        <taxon>Bacteria</taxon>
        <taxon>Pseudomonadati</taxon>
        <taxon>Pseudomonadota</taxon>
        <taxon>Alphaproteobacteria</taxon>
        <taxon>Hyphomicrobiales</taxon>
        <taxon>Nitrobacteraceae</taxon>
        <taxon>Rhodopseudomonas</taxon>
    </lineage>
</organism>
<name>E6VHH2_RHOPX</name>
<dbReference type="KEGG" id="rpx:Rpdx1_1439"/>
<dbReference type="BioCyc" id="RPAL652103:RPDX1_RS07100-MONOMER"/>
<dbReference type="HOGENOM" id="CLU_136206_0_0_5"/>
<protein>
    <recommendedName>
        <fullName evidence="4">Flagellar protein FlgN</fullName>
    </recommendedName>
</protein>
<dbReference type="EMBL" id="CP002418">
    <property type="protein sequence ID" value="ADU43061.1"/>
    <property type="molecule type" value="Genomic_DNA"/>
</dbReference>
<reference evidence="2" key="1">
    <citation type="submission" date="2010-12" db="EMBL/GenBank/DDBJ databases">
        <title>Complete sequence of Rhodopseudomonas palustris DX-1.</title>
        <authorList>
            <consortium name="US DOE Joint Genome Institute"/>
            <person name="Lucas S."/>
            <person name="Copeland A."/>
            <person name="Lapidus A."/>
            <person name="Cheng J.-F."/>
            <person name="Goodwin L."/>
            <person name="Pitluck S."/>
            <person name="Misra M."/>
            <person name="Chertkov O."/>
            <person name="Detter J.C."/>
            <person name="Han C."/>
            <person name="Tapia R."/>
            <person name="Land M."/>
            <person name="Hauser L."/>
            <person name="Kyrpides N."/>
            <person name="Ivanova N."/>
            <person name="Ovchinnikova G."/>
            <person name="Logan B."/>
            <person name="Oda Y."/>
            <person name="Harwood C."/>
            <person name="Woyke T."/>
        </authorList>
    </citation>
    <scope>NUCLEOTIDE SEQUENCE [LARGE SCALE GENOMIC DNA]</scope>
    <source>
        <strain evidence="2">DX-1</strain>
    </source>
</reference>
<evidence type="ECO:0008006" key="4">
    <source>
        <dbReference type="Google" id="ProtNLM"/>
    </source>
</evidence>
<evidence type="ECO:0000313" key="3">
    <source>
        <dbReference type="Proteomes" id="UP000001402"/>
    </source>
</evidence>
<gene>
    <name evidence="2" type="ordered locus">Rpdx1_1439</name>
</gene>
<accession>E6VHH2</accession>
<feature type="region of interest" description="Disordered" evidence="1">
    <location>
        <begin position="140"/>
        <end position="163"/>
    </location>
</feature>
<dbReference type="STRING" id="652103.Rpdx1_1439"/>